<organism evidence="1 2">
    <name type="scientific">Mycena alexandri</name>
    <dbReference type="NCBI Taxonomy" id="1745969"/>
    <lineage>
        <taxon>Eukaryota</taxon>
        <taxon>Fungi</taxon>
        <taxon>Dikarya</taxon>
        <taxon>Basidiomycota</taxon>
        <taxon>Agaricomycotina</taxon>
        <taxon>Agaricomycetes</taxon>
        <taxon>Agaricomycetidae</taxon>
        <taxon>Agaricales</taxon>
        <taxon>Marasmiineae</taxon>
        <taxon>Mycenaceae</taxon>
        <taxon>Mycena</taxon>
    </lineage>
</organism>
<name>A0AAD6S2E3_9AGAR</name>
<dbReference type="Proteomes" id="UP001218188">
    <property type="component" value="Unassembled WGS sequence"/>
</dbReference>
<evidence type="ECO:0000313" key="1">
    <source>
        <dbReference type="EMBL" id="KAJ7019322.1"/>
    </source>
</evidence>
<protein>
    <submittedName>
        <fullName evidence="1">Uncharacterized protein</fullName>
    </submittedName>
</protein>
<reference evidence="1" key="1">
    <citation type="submission" date="2023-03" db="EMBL/GenBank/DDBJ databases">
        <title>Massive genome expansion in bonnet fungi (Mycena s.s.) driven by repeated elements and novel gene families across ecological guilds.</title>
        <authorList>
            <consortium name="Lawrence Berkeley National Laboratory"/>
            <person name="Harder C.B."/>
            <person name="Miyauchi S."/>
            <person name="Viragh M."/>
            <person name="Kuo A."/>
            <person name="Thoen E."/>
            <person name="Andreopoulos B."/>
            <person name="Lu D."/>
            <person name="Skrede I."/>
            <person name="Drula E."/>
            <person name="Henrissat B."/>
            <person name="Morin E."/>
            <person name="Kohler A."/>
            <person name="Barry K."/>
            <person name="LaButti K."/>
            <person name="Morin E."/>
            <person name="Salamov A."/>
            <person name="Lipzen A."/>
            <person name="Mereny Z."/>
            <person name="Hegedus B."/>
            <person name="Baldrian P."/>
            <person name="Stursova M."/>
            <person name="Weitz H."/>
            <person name="Taylor A."/>
            <person name="Grigoriev I.V."/>
            <person name="Nagy L.G."/>
            <person name="Martin F."/>
            <person name="Kauserud H."/>
        </authorList>
    </citation>
    <scope>NUCLEOTIDE SEQUENCE</scope>
    <source>
        <strain evidence="1">CBHHK200</strain>
    </source>
</reference>
<sequence>MSQLPIHLSSIRVKKVEFSYSIPQVFADMANLQHGSDGLIIIIPVSTRHTRLSDDNILKWKPPSENSIYFKLVLRFPPLPEDTPGFSRQTYISIACLVRRHHVRAI</sequence>
<keyword evidence="2" id="KW-1185">Reference proteome</keyword>
<dbReference type="EMBL" id="JARJCM010000298">
    <property type="protein sequence ID" value="KAJ7019322.1"/>
    <property type="molecule type" value="Genomic_DNA"/>
</dbReference>
<evidence type="ECO:0000313" key="2">
    <source>
        <dbReference type="Proteomes" id="UP001218188"/>
    </source>
</evidence>
<dbReference type="AlphaFoldDB" id="A0AAD6S2E3"/>
<comment type="caution">
    <text evidence="1">The sequence shown here is derived from an EMBL/GenBank/DDBJ whole genome shotgun (WGS) entry which is preliminary data.</text>
</comment>
<accession>A0AAD6S2E3</accession>
<gene>
    <name evidence="1" type="ORF">C8F04DRAFT_1276409</name>
</gene>
<dbReference type="Gene3D" id="3.30.470.30">
    <property type="entry name" value="DNA ligase/mRNA capping enzyme"/>
    <property type="match status" value="1"/>
</dbReference>
<proteinExistence type="predicted"/>